<evidence type="ECO:0000313" key="4">
    <source>
        <dbReference type="Proteomes" id="UP000606008"/>
    </source>
</evidence>
<dbReference type="Proteomes" id="UP000606008">
    <property type="component" value="Unassembled WGS sequence"/>
</dbReference>
<evidence type="ECO:0000313" key="3">
    <source>
        <dbReference type="EMBL" id="NID11024.1"/>
    </source>
</evidence>
<sequence length="301" mass="32257">MKKRSIGLLLGLSLTIQVQAQNLSPYSLKTGREVTLLGAGLASYGTAYAFNRDLKPLTIDGVQNLNRANVPSLDRSALDHYSPKAARLSDLTLGTGIGLTGLVILSAKAPVNAIPGRIRTNTDGSTTEPSFSFVSSELFTVGVMYVETMLLTNGVKSTVKNAVERTRPLAYNPAVPLDEKLDKDTQRSFYSGHASNAFATAVFAAEIFRHYHPTSKAKPWVWVSSLGLASGTAYLRYEAGQHFPSDLLVGAAVGSLAGWGIPKLHENRHQSASLSVTPWSNGLASGVSFRWSLSSPSFVTE</sequence>
<reference evidence="4" key="1">
    <citation type="submission" date="2019-09" db="EMBL/GenBank/DDBJ databases">
        <authorList>
            <person name="Jung D.-H."/>
        </authorList>
    </citation>
    <scope>NUCLEOTIDE SEQUENCE [LARGE SCALE GENOMIC DNA]</scope>
    <source>
        <strain evidence="4">JA-25</strain>
    </source>
</reference>
<keyword evidence="4" id="KW-1185">Reference proteome</keyword>
<keyword evidence="1" id="KW-0732">Signal</keyword>
<gene>
    <name evidence="3" type="ORF">F7231_12665</name>
</gene>
<name>A0ABX0QLM0_9BACT</name>
<dbReference type="RefSeq" id="WP_166692163.1">
    <property type="nucleotide sequence ID" value="NZ_WAEL01000004.1"/>
</dbReference>
<proteinExistence type="predicted"/>
<feature type="domain" description="Phosphatidic acid phosphatase type 2/haloperoxidase" evidence="2">
    <location>
        <begin position="140"/>
        <end position="262"/>
    </location>
</feature>
<dbReference type="SMART" id="SM00014">
    <property type="entry name" value="acidPPc"/>
    <property type="match status" value="1"/>
</dbReference>
<evidence type="ECO:0000256" key="1">
    <source>
        <dbReference type="SAM" id="SignalP"/>
    </source>
</evidence>
<dbReference type="Gene3D" id="1.20.144.10">
    <property type="entry name" value="Phosphatidic acid phosphatase type 2/haloperoxidase"/>
    <property type="match status" value="1"/>
</dbReference>
<reference evidence="4" key="2">
    <citation type="submission" date="2023-07" db="EMBL/GenBank/DDBJ databases">
        <authorList>
            <person name="Jung D.-H."/>
        </authorList>
    </citation>
    <scope>NUCLEOTIDE SEQUENCE [LARGE SCALE GENOMIC DNA]</scope>
    <source>
        <strain evidence="4">JA-25</strain>
    </source>
</reference>
<dbReference type="SUPFAM" id="SSF48317">
    <property type="entry name" value="Acid phosphatase/Vanadium-dependent haloperoxidase"/>
    <property type="match status" value="1"/>
</dbReference>
<feature type="signal peptide" evidence="1">
    <location>
        <begin position="1"/>
        <end position="20"/>
    </location>
</feature>
<evidence type="ECO:0000259" key="2">
    <source>
        <dbReference type="SMART" id="SM00014"/>
    </source>
</evidence>
<protein>
    <submittedName>
        <fullName evidence="3">Phosphatase PAP2 family protein</fullName>
    </submittedName>
</protein>
<dbReference type="Pfam" id="PF01569">
    <property type="entry name" value="PAP2"/>
    <property type="match status" value="1"/>
</dbReference>
<dbReference type="InterPro" id="IPR036938">
    <property type="entry name" value="PAP2/HPO_sf"/>
</dbReference>
<comment type="caution">
    <text evidence="3">The sequence shown here is derived from an EMBL/GenBank/DDBJ whole genome shotgun (WGS) entry which is preliminary data.</text>
</comment>
<dbReference type="EMBL" id="WAEL01000004">
    <property type="protein sequence ID" value="NID11024.1"/>
    <property type="molecule type" value="Genomic_DNA"/>
</dbReference>
<dbReference type="InterPro" id="IPR000326">
    <property type="entry name" value="PAP2/HPO"/>
</dbReference>
<accession>A0ABX0QLM0</accession>
<feature type="chain" id="PRO_5047032824" evidence="1">
    <location>
        <begin position="21"/>
        <end position="301"/>
    </location>
</feature>
<organism evidence="3 4">
    <name type="scientific">Fibrivirga algicola</name>
    <dbReference type="NCBI Taxonomy" id="2950420"/>
    <lineage>
        <taxon>Bacteria</taxon>
        <taxon>Pseudomonadati</taxon>
        <taxon>Bacteroidota</taxon>
        <taxon>Cytophagia</taxon>
        <taxon>Cytophagales</taxon>
        <taxon>Spirosomataceae</taxon>
        <taxon>Fibrivirga</taxon>
    </lineage>
</organism>